<proteinExistence type="predicted"/>
<name>A0ABU4Z3W7_9HYPH</name>
<dbReference type="EMBL" id="JAVIJC010000022">
    <property type="protein sequence ID" value="MDX8493905.1"/>
    <property type="molecule type" value="Genomic_DNA"/>
</dbReference>
<sequence length="112" mass="12561">MSSVMARDWHETAKESRKSMLLPDDQKALTFSGDKAGATIMADQTVAELRQKIAQAREVIAHLMEKSDFNGAEAHRALDYFGGDNFDRNFLPWPHQGEEGLRPEELNAANDD</sequence>
<reference evidence="2 3" key="1">
    <citation type="submission" date="2023-08" db="EMBL/GenBank/DDBJ databases">
        <title>Implementing the SeqCode for naming new Mesorhizobium species isolated from Vachellia karroo root nodules.</title>
        <authorList>
            <person name="Van Lill M."/>
        </authorList>
    </citation>
    <scope>NUCLEOTIDE SEQUENCE [LARGE SCALE GENOMIC DNA]</scope>
    <source>
        <strain evidence="2 3">VK22B</strain>
    </source>
</reference>
<comment type="caution">
    <text evidence="2">The sequence shown here is derived from an EMBL/GenBank/DDBJ whole genome shotgun (WGS) entry which is preliminary data.</text>
</comment>
<feature type="region of interest" description="Disordered" evidence="1">
    <location>
        <begin position="92"/>
        <end position="112"/>
    </location>
</feature>
<protein>
    <submittedName>
        <fullName evidence="2">Uncharacterized protein</fullName>
    </submittedName>
</protein>
<accession>A0ABU4Z3W7</accession>
<evidence type="ECO:0000313" key="3">
    <source>
        <dbReference type="Proteomes" id="UP001271249"/>
    </source>
</evidence>
<dbReference type="Proteomes" id="UP001271249">
    <property type="component" value="Unassembled WGS sequence"/>
</dbReference>
<feature type="compositionally biased region" description="Basic and acidic residues" evidence="1">
    <location>
        <begin position="96"/>
        <end position="105"/>
    </location>
</feature>
<evidence type="ECO:0000313" key="2">
    <source>
        <dbReference type="EMBL" id="MDX8493905.1"/>
    </source>
</evidence>
<organism evidence="2 3">
    <name type="scientific">Mesorhizobium captivum</name>
    <dbReference type="NCBI Taxonomy" id="3072319"/>
    <lineage>
        <taxon>Bacteria</taxon>
        <taxon>Pseudomonadati</taxon>
        <taxon>Pseudomonadota</taxon>
        <taxon>Alphaproteobacteria</taxon>
        <taxon>Hyphomicrobiales</taxon>
        <taxon>Phyllobacteriaceae</taxon>
        <taxon>Mesorhizobium</taxon>
    </lineage>
</organism>
<feature type="region of interest" description="Disordered" evidence="1">
    <location>
        <begin position="1"/>
        <end position="21"/>
    </location>
</feature>
<dbReference type="RefSeq" id="WP_320227803.1">
    <property type="nucleotide sequence ID" value="NZ_JAVIJC010000022.1"/>
</dbReference>
<gene>
    <name evidence="2" type="ORF">RFN29_20270</name>
</gene>
<evidence type="ECO:0000256" key="1">
    <source>
        <dbReference type="SAM" id="MobiDB-lite"/>
    </source>
</evidence>
<keyword evidence="3" id="KW-1185">Reference proteome</keyword>
<feature type="compositionally biased region" description="Basic and acidic residues" evidence="1">
    <location>
        <begin position="7"/>
        <end position="18"/>
    </location>
</feature>